<feature type="transmembrane region" description="Helical" evidence="9">
    <location>
        <begin position="131"/>
        <end position="152"/>
    </location>
</feature>
<evidence type="ECO:0000256" key="4">
    <source>
        <dbReference type="ARBA" id="ARBA00022519"/>
    </source>
</evidence>
<dbReference type="AlphaFoldDB" id="A0A1M6FDK0"/>
<dbReference type="Pfam" id="PF04290">
    <property type="entry name" value="DctQ"/>
    <property type="match status" value="1"/>
</dbReference>
<dbReference type="InterPro" id="IPR007387">
    <property type="entry name" value="TRAP_DctQ"/>
</dbReference>
<feature type="transmembrane region" description="Helical" evidence="9">
    <location>
        <begin position="88"/>
        <end position="111"/>
    </location>
</feature>
<organism evidence="11 12">
    <name type="scientific">Malonomonas rubra DSM 5091</name>
    <dbReference type="NCBI Taxonomy" id="1122189"/>
    <lineage>
        <taxon>Bacteria</taxon>
        <taxon>Pseudomonadati</taxon>
        <taxon>Thermodesulfobacteriota</taxon>
        <taxon>Desulfuromonadia</taxon>
        <taxon>Desulfuromonadales</taxon>
        <taxon>Geopsychrobacteraceae</taxon>
        <taxon>Malonomonas</taxon>
    </lineage>
</organism>
<keyword evidence="6 9" id="KW-1133">Transmembrane helix</keyword>
<dbReference type="OrthoDB" id="5420906at2"/>
<keyword evidence="7 9" id="KW-0472">Membrane</keyword>
<evidence type="ECO:0000313" key="11">
    <source>
        <dbReference type="EMBL" id="SHI95751.1"/>
    </source>
</evidence>
<dbReference type="RefSeq" id="WP_072906851.1">
    <property type="nucleotide sequence ID" value="NZ_FQZT01000003.1"/>
</dbReference>
<dbReference type="STRING" id="1122189.SAMN02745165_01249"/>
<evidence type="ECO:0000256" key="8">
    <source>
        <dbReference type="ARBA" id="ARBA00038436"/>
    </source>
</evidence>
<evidence type="ECO:0000259" key="10">
    <source>
        <dbReference type="Pfam" id="PF04290"/>
    </source>
</evidence>
<protein>
    <submittedName>
        <fullName evidence="11">TRAP-type mannitol/chloroaromatic compound transport system, small permease component</fullName>
    </submittedName>
</protein>
<feature type="transmembrane region" description="Helical" evidence="9">
    <location>
        <begin position="18"/>
        <end position="40"/>
    </location>
</feature>
<reference evidence="11 12" key="1">
    <citation type="submission" date="2016-11" db="EMBL/GenBank/DDBJ databases">
        <authorList>
            <person name="Jaros S."/>
            <person name="Januszkiewicz K."/>
            <person name="Wedrychowicz H."/>
        </authorList>
    </citation>
    <scope>NUCLEOTIDE SEQUENCE [LARGE SCALE GENOMIC DNA]</scope>
    <source>
        <strain evidence="11 12">DSM 5091</strain>
    </source>
</reference>
<comment type="subcellular location">
    <subcellularLocation>
        <location evidence="1">Cell inner membrane</location>
        <topology evidence="1">Multi-pass membrane protein</topology>
    </subcellularLocation>
</comment>
<keyword evidence="2" id="KW-0813">Transport</keyword>
<feature type="domain" description="Tripartite ATP-independent periplasmic transporters DctQ component" evidence="10">
    <location>
        <begin position="26"/>
        <end position="159"/>
    </location>
</feature>
<accession>A0A1M6FDK0</accession>
<comment type="similarity">
    <text evidence="8">Belongs to the TRAP transporter small permease family.</text>
</comment>
<name>A0A1M6FDK0_MALRU</name>
<dbReference type="EMBL" id="FQZT01000003">
    <property type="protein sequence ID" value="SHI95751.1"/>
    <property type="molecule type" value="Genomic_DNA"/>
</dbReference>
<proteinExistence type="inferred from homology"/>
<dbReference type="GO" id="GO:0005886">
    <property type="term" value="C:plasma membrane"/>
    <property type="evidence" value="ECO:0007669"/>
    <property type="project" value="UniProtKB-SubCell"/>
</dbReference>
<evidence type="ECO:0000256" key="7">
    <source>
        <dbReference type="ARBA" id="ARBA00023136"/>
    </source>
</evidence>
<feature type="transmembrane region" description="Helical" evidence="9">
    <location>
        <begin position="46"/>
        <end position="67"/>
    </location>
</feature>
<evidence type="ECO:0000256" key="9">
    <source>
        <dbReference type="SAM" id="Phobius"/>
    </source>
</evidence>
<sequence length="166" mass="18794">MQPLATGINRLNSTTGRFISYLTVPLILVVVYEVFMRYAFNAPTVWAFEATTLMYGCHFVLGFAYTHQHNGHVAIDVFESKLPLKPRTILRIVVNLLFFIPTIGMLSYYAIRYAITSWQVLERASTSWAPPLYPFKSIMAIGFTLLFLQGVAKLIEDFKSLGSADE</sequence>
<evidence type="ECO:0000256" key="6">
    <source>
        <dbReference type="ARBA" id="ARBA00022989"/>
    </source>
</evidence>
<gene>
    <name evidence="11" type="ORF">SAMN02745165_01249</name>
</gene>
<evidence type="ECO:0000313" key="12">
    <source>
        <dbReference type="Proteomes" id="UP000184171"/>
    </source>
</evidence>
<evidence type="ECO:0000256" key="2">
    <source>
        <dbReference type="ARBA" id="ARBA00022448"/>
    </source>
</evidence>
<evidence type="ECO:0000256" key="5">
    <source>
        <dbReference type="ARBA" id="ARBA00022692"/>
    </source>
</evidence>
<evidence type="ECO:0000256" key="1">
    <source>
        <dbReference type="ARBA" id="ARBA00004429"/>
    </source>
</evidence>
<keyword evidence="5 9" id="KW-0812">Transmembrane</keyword>
<dbReference type="Proteomes" id="UP000184171">
    <property type="component" value="Unassembled WGS sequence"/>
</dbReference>
<keyword evidence="12" id="KW-1185">Reference proteome</keyword>
<evidence type="ECO:0000256" key="3">
    <source>
        <dbReference type="ARBA" id="ARBA00022475"/>
    </source>
</evidence>
<keyword evidence="4" id="KW-0997">Cell inner membrane</keyword>
<dbReference type="PANTHER" id="PTHR35011:SF4">
    <property type="entry name" value="SLL1102 PROTEIN"/>
    <property type="match status" value="1"/>
</dbReference>
<keyword evidence="3" id="KW-1003">Cell membrane</keyword>
<dbReference type="InterPro" id="IPR055348">
    <property type="entry name" value="DctQ"/>
</dbReference>
<dbReference type="PANTHER" id="PTHR35011">
    <property type="entry name" value="2,3-DIKETO-L-GULONATE TRAP TRANSPORTER SMALL PERMEASE PROTEIN YIAM"/>
    <property type="match status" value="1"/>
</dbReference>